<dbReference type="InterPro" id="IPR036691">
    <property type="entry name" value="Endo/exonu/phosph_ase_sf"/>
</dbReference>
<evidence type="ECO:0000256" key="1">
    <source>
        <dbReference type="SAM" id="Coils"/>
    </source>
</evidence>
<dbReference type="SUPFAM" id="SSF56219">
    <property type="entry name" value="DNase I-like"/>
    <property type="match status" value="1"/>
</dbReference>
<feature type="region of interest" description="Disordered" evidence="2">
    <location>
        <begin position="62"/>
        <end position="145"/>
    </location>
</feature>
<evidence type="ECO:0000313" key="3">
    <source>
        <dbReference type="EMBL" id="CAK0874887.1"/>
    </source>
</evidence>
<feature type="compositionally biased region" description="Basic and acidic residues" evidence="2">
    <location>
        <begin position="648"/>
        <end position="658"/>
    </location>
</feature>
<evidence type="ECO:0000256" key="2">
    <source>
        <dbReference type="SAM" id="MobiDB-lite"/>
    </source>
</evidence>
<feature type="compositionally biased region" description="Low complexity" evidence="2">
    <location>
        <begin position="126"/>
        <end position="136"/>
    </location>
</feature>
<feature type="compositionally biased region" description="Basic and acidic residues" evidence="2">
    <location>
        <begin position="393"/>
        <end position="414"/>
    </location>
</feature>
<gene>
    <name evidence="3" type="ORF">PCOR1329_LOCUS59670</name>
</gene>
<organism evidence="3 4">
    <name type="scientific">Prorocentrum cordatum</name>
    <dbReference type="NCBI Taxonomy" id="2364126"/>
    <lineage>
        <taxon>Eukaryota</taxon>
        <taxon>Sar</taxon>
        <taxon>Alveolata</taxon>
        <taxon>Dinophyceae</taxon>
        <taxon>Prorocentrales</taxon>
        <taxon>Prorocentraceae</taxon>
        <taxon>Prorocentrum</taxon>
    </lineage>
</organism>
<protein>
    <recommendedName>
        <fullName evidence="5">Endonuclease/exonuclease/phosphatase domain-containing protein</fullName>
    </recommendedName>
</protein>
<reference evidence="3" key="1">
    <citation type="submission" date="2023-10" db="EMBL/GenBank/DDBJ databases">
        <authorList>
            <person name="Chen Y."/>
            <person name="Shah S."/>
            <person name="Dougan E. K."/>
            <person name="Thang M."/>
            <person name="Chan C."/>
        </authorList>
    </citation>
    <scope>NUCLEOTIDE SEQUENCE [LARGE SCALE GENOMIC DNA]</scope>
</reference>
<feature type="compositionally biased region" description="Low complexity" evidence="2">
    <location>
        <begin position="8"/>
        <end position="23"/>
    </location>
</feature>
<proteinExistence type="predicted"/>
<evidence type="ECO:0008006" key="5">
    <source>
        <dbReference type="Google" id="ProtNLM"/>
    </source>
</evidence>
<feature type="region of interest" description="Disordered" evidence="2">
    <location>
        <begin position="1"/>
        <end position="27"/>
    </location>
</feature>
<comment type="caution">
    <text evidence="3">The sequence shown here is derived from an EMBL/GenBank/DDBJ whole genome shotgun (WGS) entry which is preliminary data.</text>
</comment>
<dbReference type="Gene3D" id="3.60.10.10">
    <property type="entry name" value="Endonuclease/exonuclease/phosphatase"/>
    <property type="match status" value="1"/>
</dbReference>
<dbReference type="EMBL" id="CAUYUJ010017448">
    <property type="protein sequence ID" value="CAK0874887.1"/>
    <property type="molecule type" value="Genomic_DNA"/>
</dbReference>
<accession>A0ABN9VQV5</accession>
<keyword evidence="4" id="KW-1185">Reference proteome</keyword>
<feature type="coiled-coil region" evidence="1">
    <location>
        <begin position="219"/>
        <end position="246"/>
    </location>
</feature>
<keyword evidence="1" id="KW-0175">Coiled coil</keyword>
<dbReference type="Proteomes" id="UP001189429">
    <property type="component" value="Unassembled WGS sequence"/>
</dbReference>
<feature type="compositionally biased region" description="Polar residues" evidence="2">
    <location>
        <begin position="76"/>
        <end position="89"/>
    </location>
</feature>
<evidence type="ECO:0000313" key="4">
    <source>
        <dbReference type="Proteomes" id="UP001189429"/>
    </source>
</evidence>
<feature type="compositionally biased region" description="Basic and acidic residues" evidence="2">
    <location>
        <begin position="100"/>
        <end position="125"/>
    </location>
</feature>
<feature type="region of interest" description="Disordered" evidence="2">
    <location>
        <begin position="643"/>
        <end position="664"/>
    </location>
</feature>
<name>A0ABN9VQV5_9DINO</name>
<feature type="non-terminal residue" evidence="3">
    <location>
        <position position="704"/>
    </location>
</feature>
<feature type="region of interest" description="Disordered" evidence="2">
    <location>
        <begin position="381"/>
        <end position="423"/>
    </location>
</feature>
<sequence>MAPDRRRAAAAAQAASPRPTARAATEREPWLCKSCKTSKGTRFRNSGWSLARAGCKLHKGISFGEVAPSGGGSPTAPRNRSPKLSQSEPTGDFAPWQYETMEKKIRQQLEAKHSKELEQARREGAARAGVGDTAAAPSPPEPQGDAAEDLARIKRLTALVQAGEHMGDTEKDNVLRWKTELDALRAKRQETLPIGKRYAACNRDIKRLEGLAATVAKDIATTKADIERLEVKLALQQEQQAKHDKDLTAARALLGDLGKQRLQGGKEPEVIPVLENVVAKLEDHLDGADALEISQEFQEAKDRLLQKISEAKAACDRATPAPLEAPQPAVAQVPTTTVWDTAATSRAFLQSLGQQVPEDDEEARNAAKRCAEAHQAATLAAKRARVDDADEQQQAKEAIRAAGEHAEAQGREAMGRQAASGQPPDALFDGIGLVELHRSESHAKTIIKAFRKDGWKATYSPGVSTGKGGVTGGEVMAARAHLQATTFDHWRDPKGDALCGFAPIVLHTAAGNIVVAVLYLHPALGFGKHNKATLVALEAFLAVQRAPWIVVGDWNHDPQQLTQSQWIGKLGGELVLPDVAATCDKGQGRLLDFGVAKEGYAHLFKLEAYLQVPWATHCGLQLTLRGARQRWWYQALGAPRSLPAAQRPKAEARPDSKRTRQRQAALAKRAAILPSELGRDFLDAHLAAVCRASSEDPPRTGDLT</sequence>